<sequence>MNTGATVQLHNQPDLDRNRPRLSPMTTTFDGHDQAMDFSPWANESTFYTDLAYSPDPYLDESMGDYFPLENDQLQGMNGAPVYYSNSAEDLREWSAAGKLSRPGPPPETPLTPMSYFPADGIVSPERWTAETDSEDVISPENGPDPLISTPVSLKRSRSATSSPPVLASISPARASKHKSNHTKTKSKSSNSALSSTKVTETELAKKAGSGRRGSNSIQLRTASRKPRKPVSSNALPSPPSSLATFGTTDADADADGLLTPDERRARRNHNLVEKQYRNRLNAQFERLLAVLPAERQVRNGDDEDGEDGVDAVDEGSARPRIRGIGDDATQAQTGVEDRRISKAEVLDMATRRIKDLESERRRLFLEKRELMHNMEVMSGVVAMAQRRS</sequence>
<dbReference type="Gene3D" id="4.10.280.10">
    <property type="entry name" value="Helix-loop-helix DNA-binding domain"/>
    <property type="match status" value="1"/>
</dbReference>
<comment type="caution">
    <text evidence="4">The sequence shown here is derived from an EMBL/GenBank/DDBJ whole genome shotgun (WGS) entry which is preliminary data.</text>
</comment>
<dbReference type="GO" id="GO:0046983">
    <property type="term" value="F:protein dimerization activity"/>
    <property type="evidence" value="ECO:0007669"/>
    <property type="project" value="InterPro"/>
</dbReference>
<dbReference type="PROSITE" id="PS50888">
    <property type="entry name" value="BHLH"/>
    <property type="match status" value="1"/>
</dbReference>
<feature type="compositionally biased region" description="Polar residues" evidence="2">
    <location>
        <begin position="1"/>
        <end position="11"/>
    </location>
</feature>
<dbReference type="PANTHER" id="PTHR47336:SF2">
    <property type="entry name" value="TRANSCRIPTION FACTOR HMS1-RELATED"/>
    <property type="match status" value="1"/>
</dbReference>
<name>A0AA40AFU8_9PEZI</name>
<evidence type="ECO:0000256" key="1">
    <source>
        <dbReference type="SAM" id="Coils"/>
    </source>
</evidence>
<dbReference type="Proteomes" id="UP001172102">
    <property type="component" value="Unassembled WGS sequence"/>
</dbReference>
<feature type="coiled-coil region" evidence="1">
    <location>
        <begin position="347"/>
        <end position="374"/>
    </location>
</feature>
<keyword evidence="5" id="KW-1185">Reference proteome</keyword>
<feature type="compositionally biased region" description="Basic residues" evidence="2">
    <location>
        <begin position="175"/>
        <end position="187"/>
    </location>
</feature>
<feature type="domain" description="BHLH" evidence="3">
    <location>
        <begin position="265"/>
        <end position="357"/>
    </location>
</feature>
<gene>
    <name evidence="4" type="ORF">B0H67DRAFT_233319</name>
</gene>
<feature type="region of interest" description="Disordered" evidence="2">
    <location>
        <begin position="1"/>
        <end position="22"/>
    </location>
</feature>
<evidence type="ECO:0000313" key="4">
    <source>
        <dbReference type="EMBL" id="KAK0715065.1"/>
    </source>
</evidence>
<protein>
    <recommendedName>
        <fullName evidence="3">BHLH domain-containing protein</fullName>
    </recommendedName>
</protein>
<feature type="compositionally biased region" description="Low complexity" evidence="2">
    <location>
        <begin position="188"/>
        <end position="198"/>
    </location>
</feature>
<proteinExistence type="predicted"/>
<dbReference type="InterPro" id="IPR036638">
    <property type="entry name" value="HLH_DNA-bd_sf"/>
</dbReference>
<evidence type="ECO:0000256" key="2">
    <source>
        <dbReference type="SAM" id="MobiDB-lite"/>
    </source>
</evidence>
<dbReference type="SMART" id="SM00353">
    <property type="entry name" value="HLH"/>
    <property type="match status" value="1"/>
</dbReference>
<dbReference type="EMBL" id="JAUKUA010000004">
    <property type="protein sequence ID" value="KAK0715065.1"/>
    <property type="molecule type" value="Genomic_DNA"/>
</dbReference>
<dbReference type="PANTHER" id="PTHR47336">
    <property type="entry name" value="TRANSCRIPTION FACTOR HMS1-RELATED"/>
    <property type="match status" value="1"/>
</dbReference>
<evidence type="ECO:0000313" key="5">
    <source>
        <dbReference type="Proteomes" id="UP001172102"/>
    </source>
</evidence>
<dbReference type="SUPFAM" id="SSF47459">
    <property type="entry name" value="HLH, helix-loop-helix DNA-binding domain"/>
    <property type="match status" value="1"/>
</dbReference>
<organism evidence="4 5">
    <name type="scientific">Lasiosphaeris hirsuta</name>
    <dbReference type="NCBI Taxonomy" id="260670"/>
    <lineage>
        <taxon>Eukaryota</taxon>
        <taxon>Fungi</taxon>
        <taxon>Dikarya</taxon>
        <taxon>Ascomycota</taxon>
        <taxon>Pezizomycotina</taxon>
        <taxon>Sordariomycetes</taxon>
        <taxon>Sordariomycetidae</taxon>
        <taxon>Sordariales</taxon>
        <taxon>Lasiosphaeriaceae</taxon>
        <taxon>Lasiosphaeris</taxon>
    </lineage>
</organism>
<reference evidence="4" key="1">
    <citation type="submission" date="2023-06" db="EMBL/GenBank/DDBJ databases">
        <title>Genome-scale phylogeny and comparative genomics of the fungal order Sordariales.</title>
        <authorList>
            <consortium name="Lawrence Berkeley National Laboratory"/>
            <person name="Hensen N."/>
            <person name="Bonometti L."/>
            <person name="Westerberg I."/>
            <person name="Brannstrom I.O."/>
            <person name="Guillou S."/>
            <person name="Cros-Aarteil S."/>
            <person name="Calhoun S."/>
            <person name="Haridas S."/>
            <person name="Kuo A."/>
            <person name="Mondo S."/>
            <person name="Pangilinan J."/>
            <person name="Riley R."/>
            <person name="Labutti K."/>
            <person name="Andreopoulos B."/>
            <person name="Lipzen A."/>
            <person name="Chen C."/>
            <person name="Yanf M."/>
            <person name="Daum C."/>
            <person name="Ng V."/>
            <person name="Clum A."/>
            <person name="Steindorff A."/>
            <person name="Ohm R."/>
            <person name="Martin F."/>
            <person name="Silar P."/>
            <person name="Natvig D."/>
            <person name="Lalanne C."/>
            <person name="Gautier V."/>
            <person name="Ament-Velasquez S.L."/>
            <person name="Kruys A."/>
            <person name="Hutchinson M.I."/>
            <person name="Powell A.J."/>
            <person name="Barry K."/>
            <person name="Miller A.N."/>
            <person name="Grigoriev I.V."/>
            <person name="Debuchy R."/>
            <person name="Gladieux P."/>
            <person name="Thoren M.H."/>
            <person name="Johannesson H."/>
        </authorList>
    </citation>
    <scope>NUCLEOTIDE SEQUENCE</scope>
    <source>
        <strain evidence="4">SMH4607-1</strain>
    </source>
</reference>
<keyword evidence="1" id="KW-0175">Coiled coil</keyword>
<accession>A0AA40AFU8</accession>
<dbReference type="Pfam" id="PF00010">
    <property type="entry name" value="HLH"/>
    <property type="match status" value="1"/>
</dbReference>
<evidence type="ECO:0000259" key="3">
    <source>
        <dbReference type="PROSITE" id="PS50888"/>
    </source>
</evidence>
<dbReference type="InterPro" id="IPR011598">
    <property type="entry name" value="bHLH_dom"/>
</dbReference>
<feature type="region of interest" description="Disordered" evidence="2">
    <location>
        <begin position="96"/>
        <end position="271"/>
    </location>
</feature>
<feature type="compositionally biased region" description="Basic and acidic residues" evidence="2">
    <location>
        <begin position="261"/>
        <end position="271"/>
    </location>
</feature>
<feature type="compositionally biased region" description="Low complexity" evidence="2">
    <location>
        <begin position="230"/>
        <end position="260"/>
    </location>
</feature>
<dbReference type="AlphaFoldDB" id="A0AA40AFU8"/>
<feature type="compositionally biased region" description="Polar residues" evidence="2">
    <location>
        <begin position="213"/>
        <end position="222"/>
    </location>
</feature>
<dbReference type="InterPro" id="IPR052099">
    <property type="entry name" value="Regulatory_TF_Diverse"/>
</dbReference>